<dbReference type="SUPFAM" id="SSF51735">
    <property type="entry name" value="NAD(P)-binding Rossmann-fold domains"/>
    <property type="match status" value="1"/>
</dbReference>
<feature type="domain" description="Ketoreductase" evidence="2">
    <location>
        <begin position="8"/>
        <end position="186"/>
    </location>
</feature>
<comment type="caution">
    <text evidence="3">The sequence shown here is derived from an EMBL/GenBank/DDBJ whole genome shotgun (WGS) entry which is preliminary data.</text>
</comment>
<reference evidence="3 4" key="1">
    <citation type="submission" date="2021-03" db="EMBL/GenBank/DDBJ databases">
        <title>The complete genome sequence of Acetobacter suratthaniensis TBRC 1719.</title>
        <authorList>
            <person name="Charoenyingcharoen P."/>
            <person name="Yukphan P."/>
        </authorList>
    </citation>
    <scope>NUCLEOTIDE SEQUENCE [LARGE SCALE GENOMIC DNA]</scope>
    <source>
        <strain evidence="3 4">TBRC 1719</strain>
    </source>
</reference>
<dbReference type="PANTHER" id="PTHR42879">
    <property type="entry name" value="3-OXOACYL-(ACYL-CARRIER-PROTEIN) REDUCTASE"/>
    <property type="match status" value="1"/>
</dbReference>
<proteinExistence type="inferred from homology"/>
<dbReference type="SMART" id="SM00822">
    <property type="entry name" value="PKS_KR"/>
    <property type="match status" value="1"/>
</dbReference>
<sequence length="257" mass="26431">MFRSLEGRTVLVTGGTRGIGRGIAERFGQAGCQVAVVSRTAEDAQAVAAGIGPKALGFGADVSSGAACQALVEQVVNAFGGVDILCANAGIFPSATLEEMTEEDFDHIMAVNLRSLFTCTRAVLPVMKAKGWGRIVATSSVTGPITGFPGWAHYGASKAGQMGFLRTAAIELAPHGITINAVMPGNIHTEGLDGMGDDYLRAMEASIPMGRLGSVMDIANTALFLASEEAAYITGQGIVVDGGQVLPESAMALPQQS</sequence>
<dbReference type="NCBIfam" id="NF005559">
    <property type="entry name" value="PRK07231.1"/>
    <property type="match status" value="1"/>
</dbReference>
<dbReference type="EMBL" id="JAFVMG010000017">
    <property type="protein sequence ID" value="MBO1329285.1"/>
    <property type="molecule type" value="Genomic_DNA"/>
</dbReference>
<name>A0ABS3LPJ4_9PROT</name>
<dbReference type="EC" id="1.1.1.100" evidence="3"/>
<organism evidence="3 4">
    <name type="scientific">Acetobacter suratthaniensis</name>
    <dbReference type="NCBI Taxonomy" id="1502841"/>
    <lineage>
        <taxon>Bacteria</taxon>
        <taxon>Pseudomonadati</taxon>
        <taxon>Pseudomonadota</taxon>
        <taxon>Alphaproteobacteria</taxon>
        <taxon>Acetobacterales</taxon>
        <taxon>Acetobacteraceae</taxon>
        <taxon>Acetobacter</taxon>
    </lineage>
</organism>
<gene>
    <name evidence="3" type="primary">fabG</name>
    <name evidence="3" type="ORF">J2D75_12470</name>
</gene>
<dbReference type="NCBIfam" id="NF004202">
    <property type="entry name" value="PRK05653.2-2"/>
    <property type="match status" value="1"/>
</dbReference>
<dbReference type="GO" id="GO:0004316">
    <property type="term" value="F:3-oxoacyl-[acyl-carrier-protein] reductase (NADPH) activity"/>
    <property type="evidence" value="ECO:0007669"/>
    <property type="project" value="UniProtKB-EC"/>
</dbReference>
<protein>
    <submittedName>
        <fullName evidence="3">3-oxoacyl-ACP reductase FabG</fullName>
        <ecNumber evidence="3">1.1.1.100</ecNumber>
    </submittedName>
</protein>
<evidence type="ECO:0000313" key="3">
    <source>
        <dbReference type="EMBL" id="MBO1329285.1"/>
    </source>
</evidence>
<dbReference type="InterPro" id="IPR050259">
    <property type="entry name" value="SDR"/>
</dbReference>
<dbReference type="RefSeq" id="WP_207855151.1">
    <property type="nucleotide sequence ID" value="NZ_JAFVMG010000017.1"/>
</dbReference>
<accession>A0ABS3LPJ4</accession>
<evidence type="ECO:0000313" key="4">
    <source>
        <dbReference type="Proteomes" id="UP000664399"/>
    </source>
</evidence>
<dbReference type="InterPro" id="IPR002347">
    <property type="entry name" value="SDR_fam"/>
</dbReference>
<evidence type="ECO:0000259" key="2">
    <source>
        <dbReference type="SMART" id="SM00822"/>
    </source>
</evidence>
<evidence type="ECO:0000256" key="1">
    <source>
        <dbReference type="ARBA" id="ARBA00006484"/>
    </source>
</evidence>
<dbReference type="InterPro" id="IPR036291">
    <property type="entry name" value="NAD(P)-bd_dom_sf"/>
</dbReference>
<dbReference type="Gene3D" id="3.40.50.720">
    <property type="entry name" value="NAD(P)-binding Rossmann-like Domain"/>
    <property type="match status" value="1"/>
</dbReference>
<dbReference type="PRINTS" id="PR00081">
    <property type="entry name" value="GDHRDH"/>
</dbReference>
<dbReference type="NCBIfam" id="NF009468">
    <property type="entry name" value="PRK12826.1-4"/>
    <property type="match status" value="1"/>
</dbReference>
<keyword evidence="4" id="KW-1185">Reference proteome</keyword>
<dbReference type="PANTHER" id="PTHR42879:SF2">
    <property type="entry name" value="3-OXOACYL-[ACYL-CARRIER-PROTEIN] REDUCTASE FABG"/>
    <property type="match status" value="1"/>
</dbReference>
<comment type="similarity">
    <text evidence="1">Belongs to the short-chain dehydrogenases/reductases (SDR) family.</text>
</comment>
<dbReference type="InterPro" id="IPR057326">
    <property type="entry name" value="KR_dom"/>
</dbReference>
<dbReference type="Proteomes" id="UP000664399">
    <property type="component" value="Unassembled WGS sequence"/>
</dbReference>
<dbReference type="PRINTS" id="PR00080">
    <property type="entry name" value="SDRFAMILY"/>
</dbReference>
<keyword evidence="3" id="KW-0560">Oxidoreductase</keyword>
<dbReference type="Pfam" id="PF13561">
    <property type="entry name" value="adh_short_C2"/>
    <property type="match status" value="1"/>
</dbReference>